<feature type="transmembrane region" description="Helical" evidence="6">
    <location>
        <begin position="312"/>
        <end position="341"/>
    </location>
</feature>
<dbReference type="PROSITE" id="PS50267">
    <property type="entry name" value="NA_NEUROTRAN_SYMP_3"/>
    <property type="match status" value="1"/>
</dbReference>
<evidence type="ECO:0000256" key="4">
    <source>
        <dbReference type="ARBA" id="ARBA00022989"/>
    </source>
</evidence>
<feature type="transmembrane region" description="Helical" evidence="6">
    <location>
        <begin position="270"/>
        <end position="292"/>
    </location>
</feature>
<evidence type="ECO:0000256" key="6">
    <source>
        <dbReference type="SAM" id="Phobius"/>
    </source>
</evidence>
<keyword evidence="8" id="KW-1185">Reference proteome</keyword>
<organism evidence="7 8">
    <name type="scientific">Aquibaculum arenosum</name>
    <dbReference type="NCBI Taxonomy" id="3032591"/>
    <lineage>
        <taxon>Bacteria</taxon>
        <taxon>Pseudomonadati</taxon>
        <taxon>Pseudomonadota</taxon>
        <taxon>Alphaproteobacteria</taxon>
        <taxon>Rhodospirillales</taxon>
        <taxon>Rhodovibrionaceae</taxon>
        <taxon>Aquibaculum</taxon>
    </lineage>
</organism>
<feature type="transmembrane region" description="Helical" evidence="6">
    <location>
        <begin position="102"/>
        <end position="125"/>
    </location>
</feature>
<keyword evidence="3 6" id="KW-0812">Transmembrane</keyword>
<name>A0ABT5YP59_9PROT</name>
<dbReference type="CDD" id="cd10336">
    <property type="entry name" value="SLC6sbd_Tyt1-Like"/>
    <property type="match status" value="1"/>
</dbReference>
<dbReference type="PANTHER" id="PTHR42948">
    <property type="entry name" value="TRANSPORTER"/>
    <property type="match status" value="1"/>
</dbReference>
<dbReference type="NCBIfam" id="NF037979">
    <property type="entry name" value="Na_transp"/>
    <property type="match status" value="1"/>
</dbReference>
<comment type="subcellular location">
    <subcellularLocation>
        <location evidence="1">Membrane</location>
        <topology evidence="1">Multi-pass membrane protein</topology>
    </subcellularLocation>
</comment>
<feature type="transmembrane region" description="Helical" evidence="6">
    <location>
        <begin position="433"/>
        <end position="453"/>
    </location>
</feature>
<dbReference type="SUPFAM" id="SSF161070">
    <property type="entry name" value="SNF-like"/>
    <property type="match status" value="1"/>
</dbReference>
<comment type="caution">
    <text evidence="7">The sequence shown here is derived from an EMBL/GenBank/DDBJ whole genome shotgun (WGS) entry which is preliminary data.</text>
</comment>
<dbReference type="InterPro" id="IPR037272">
    <property type="entry name" value="SNS_sf"/>
</dbReference>
<dbReference type="InterPro" id="IPR047218">
    <property type="entry name" value="YocR/YhdH-like"/>
</dbReference>
<evidence type="ECO:0000256" key="5">
    <source>
        <dbReference type="ARBA" id="ARBA00023136"/>
    </source>
</evidence>
<feature type="transmembrane region" description="Helical" evidence="6">
    <location>
        <begin position="186"/>
        <end position="214"/>
    </location>
</feature>
<keyword evidence="2" id="KW-0813">Transport</keyword>
<feature type="transmembrane region" description="Helical" evidence="6">
    <location>
        <begin position="156"/>
        <end position="174"/>
    </location>
</feature>
<dbReference type="Proteomes" id="UP001215503">
    <property type="component" value="Unassembled WGS sequence"/>
</dbReference>
<dbReference type="EMBL" id="JARHUD010000006">
    <property type="protein sequence ID" value="MDF2096520.1"/>
    <property type="molecule type" value="Genomic_DNA"/>
</dbReference>
<gene>
    <name evidence="7" type="ORF">P2G67_11080</name>
</gene>
<protein>
    <submittedName>
        <fullName evidence="7">Sodium-dependent transporter</fullName>
    </submittedName>
</protein>
<proteinExistence type="predicted"/>
<evidence type="ECO:0000313" key="7">
    <source>
        <dbReference type="EMBL" id="MDF2096520.1"/>
    </source>
</evidence>
<sequence length="456" mass="48132">MSATPSPMQPPGSPREEWSTKTAFILATLGSAVGLGNIWRFSYVAGDNGGGAFLLVYLGAVLLLGLPLLLAEFSLGRSSKGDVVQAFRHAAPRSPLRHFGMLAVLGSTLILSYYSVIAGWTLSYLTDYLLGLLLPQQTGDHGERFQSLIADPIEPLFWHFLFMAITVWVVMAGVRGGLERLSRLVMPLLGVTVVGLAIYAMSLPGSAAGVAFLLSPDWSALSDPAVYLAALGQAFFSLSLAMGVLVTYGGYLGREHRLPSAAGAVATGDVLFAIIAGLAIFPAVFAFGMAPAQGPVLAFVVLPQVFSTMPGGSGVALAFFFLLAAAALTSAVSLLEVPVAWAMRVLALSRRQATLVLGATVFLLGVPSSLGFGPWESVQLAGRGILDTIDHVVSNLLLPVAGTGLALLVGWVWSEREAIAEADLVEGFWARLWLILLRYIIPCAILLILLRSLGLL</sequence>
<evidence type="ECO:0000256" key="3">
    <source>
        <dbReference type="ARBA" id="ARBA00022692"/>
    </source>
</evidence>
<evidence type="ECO:0000313" key="8">
    <source>
        <dbReference type="Proteomes" id="UP001215503"/>
    </source>
</evidence>
<dbReference type="RefSeq" id="WP_275823023.1">
    <property type="nucleotide sequence ID" value="NZ_JARHUD010000006.1"/>
</dbReference>
<dbReference type="InterPro" id="IPR000175">
    <property type="entry name" value="Na/ntran_symport"/>
</dbReference>
<dbReference type="PANTHER" id="PTHR42948:SF1">
    <property type="entry name" value="TRANSPORTER"/>
    <property type="match status" value="1"/>
</dbReference>
<evidence type="ECO:0000256" key="1">
    <source>
        <dbReference type="ARBA" id="ARBA00004141"/>
    </source>
</evidence>
<keyword evidence="4 6" id="KW-1133">Transmembrane helix</keyword>
<evidence type="ECO:0000256" key="2">
    <source>
        <dbReference type="ARBA" id="ARBA00022448"/>
    </source>
</evidence>
<reference evidence="7 8" key="1">
    <citation type="submission" date="2023-03" db="EMBL/GenBank/DDBJ databases">
        <title>Fodinicurvata sp. CAU 1616 isolated from sea sendiment.</title>
        <authorList>
            <person name="Kim W."/>
        </authorList>
    </citation>
    <scope>NUCLEOTIDE SEQUENCE [LARGE SCALE GENOMIC DNA]</scope>
    <source>
        <strain evidence="7 8">CAU 1616</strain>
    </source>
</reference>
<feature type="transmembrane region" description="Helical" evidence="6">
    <location>
        <begin position="353"/>
        <end position="372"/>
    </location>
</feature>
<feature type="transmembrane region" description="Helical" evidence="6">
    <location>
        <begin position="51"/>
        <end position="71"/>
    </location>
</feature>
<feature type="transmembrane region" description="Helical" evidence="6">
    <location>
        <begin position="392"/>
        <end position="413"/>
    </location>
</feature>
<dbReference type="Pfam" id="PF00209">
    <property type="entry name" value="SNF"/>
    <property type="match status" value="2"/>
</dbReference>
<accession>A0ABT5YP59</accession>
<feature type="transmembrane region" description="Helical" evidence="6">
    <location>
        <begin position="226"/>
        <end position="249"/>
    </location>
</feature>
<dbReference type="PRINTS" id="PR00176">
    <property type="entry name" value="NANEUSMPORT"/>
</dbReference>
<feature type="transmembrane region" description="Helical" evidence="6">
    <location>
        <begin position="21"/>
        <end position="39"/>
    </location>
</feature>
<keyword evidence="5 6" id="KW-0472">Membrane</keyword>